<keyword evidence="2" id="KW-1185">Reference proteome</keyword>
<sequence>MSTAVGAGIAFAGTMVADLGRARGQRRREQELDRWQHGIDFLVALDAAHGLLREVARSRPDPGELPAAVAEAMGESGLYGAREKLLIAGTPQVVRAAEVVVGRLVAIRNAVRSGATLDSRSYHDAYHDYAESLWAFRMVVRKGFGHRTIAPSDLDRPDWSERAHCRVCAADGS</sequence>
<name>A0AAE3YLQ3_9ACTN</name>
<comment type="caution">
    <text evidence="1">The sequence shown here is derived from an EMBL/GenBank/DDBJ whole genome shotgun (WGS) entry which is preliminary data.</text>
</comment>
<reference evidence="1" key="1">
    <citation type="submission" date="2023-07" db="EMBL/GenBank/DDBJ databases">
        <title>Sequencing the genomes of 1000 actinobacteria strains.</title>
        <authorList>
            <person name="Klenk H.-P."/>
        </authorList>
    </citation>
    <scope>NUCLEOTIDE SEQUENCE</scope>
    <source>
        <strain evidence="1">DSM 44707</strain>
    </source>
</reference>
<dbReference type="EMBL" id="JAVDYB010000001">
    <property type="protein sequence ID" value="MDR7275287.1"/>
    <property type="molecule type" value="Genomic_DNA"/>
</dbReference>
<evidence type="ECO:0000313" key="1">
    <source>
        <dbReference type="EMBL" id="MDR7275287.1"/>
    </source>
</evidence>
<accession>A0AAE3YLQ3</accession>
<proteinExistence type="predicted"/>
<dbReference type="Proteomes" id="UP001183643">
    <property type="component" value="Unassembled WGS sequence"/>
</dbReference>
<protein>
    <submittedName>
        <fullName evidence="1">Uncharacterized protein</fullName>
    </submittedName>
</protein>
<dbReference type="AlphaFoldDB" id="A0AAE3YLQ3"/>
<gene>
    <name evidence="1" type="ORF">J2S41_002065</name>
</gene>
<evidence type="ECO:0000313" key="2">
    <source>
        <dbReference type="Proteomes" id="UP001183643"/>
    </source>
</evidence>
<organism evidence="1 2">
    <name type="scientific">Catenuloplanes atrovinosus</name>
    <dbReference type="NCBI Taxonomy" id="137266"/>
    <lineage>
        <taxon>Bacteria</taxon>
        <taxon>Bacillati</taxon>
        <taxon>Actinomycetota</taxon>
        <taxon>Actinomycetes</taxon>
        <taxon>Micromonosporales</taxon>
        <taxon>Micromonosporaceae</taxon>
        <taxon>Catenuloplanes</taxon>
    </lineage>
</organism>